<evidence type="ECO:0000313" key="1">
    <source>
        <dbReference type="EMBL" id="CAG8693416.1"/>
    </source>
</evidence>
<accession>A0A9N9ESZ6</accession>
<evidence type="ECO:0000313" key="2">
    <source>
        <dbReference type="Proteomes" id="UP000789759"/>
    </source>
</evidence>
<keyword evidence="2" id="KW-1185">Reference proteome</keyword>
<name>A0A9N9ESZ6_9GLOM</name>
<proteinExistence type="predicted"/>
<dbReference type="Proteomes" id="UP000789759">
    <property type="component" value="Unassembled WGS sequence"/>
</dbReference>
<gene>
    <name evidence="1" type="ORF">CPELLU_LOCUS11426</name>
</gene>
<organism evidence="1 2">
    <name type="scientific">Cetraspora pellucida</name>
    <dbReference type="NCBI Taxonomy" id="1433469"/>
    <lineage>
        <taxon>Eukaryota</taxon>
        <taxon>Fungi</taxon>
        <taxon>Fungi incertae sedis</taxon>
        <taxon>Mucoromycota</taxon>
        <taxon>Glomeromycotina</taxon>
        <taxon>Glomeromycetes</taxon>
        <taxon>Diversisporales</taxon>
        <taxon>Gigasporaceae</taxon>
        <taxon>Cetraspora</taxon>
    </lineage>
</organism>
<dbReference type="EMBL" id="CAJVQA010010129">
    <property type="protein sequence ID" value="CAG8693416.1"/>
    <property type="molecule type" value="Genomic_DNA"/>
</dbReference>
<reference evidence="1" key="1">
    <citation type="submission" date="2021-06" db="EMBL/GenBank/DDBJ databases">
        <authorList>
            <person name="Kallberg Y."/>
            <person name="Tangrot J."/>
            <person name="Rosling A."/>
        </authorList>
    </citation>
    <scope>NUCLEOTIDE SEQUENCE</scope>
    <source>
        <strain evidence="1">FL966</strain>
    </source>
</reference>
<comment type="caution">
    <text evidence="1">The sequence shown here is derived from an EMBL/GenBank/DDBJ whole genome shotgun (WGS) entry which is preliminary data.</text>
</comment>
<sequence length="141" mass="16336">MPIVSVCIKTESIKLNWIGVPIAKNITVRCFYKDLIAGNIVSEVQFNHKDCLQLVKVEFSFNTTGLFNVISMEYNIIEAIEAWRNRVQYYQTNSLMLPSSEMSINVFEQMMNNATNFNHLLTFTISEQLNALEKLRYDIVE</sequence>
<dbReference type="OrthoDB" id="2409201at2759"/>
<protein>
    <submittedName>
        <fullName evidence="1">1443_t:CDS:1</fullName>
    </submittedName>
</protein>
<dbReference type="AlphaFoldDB" id="A0A9N9ESZ6"/>